<keyword evidence="5" id="KW-1133">Transmembrane helix</keyword>
<dbReference type="FunFam" id="3.40.50.2300:FF:000016">
    <property type="entry name" value="Taste 1 receptor member 2"/>
    <property type="match status" value="1"/>
</dbReference>
<dbReference type="PRINTS" id="PR00592">
    <property type="entry name" value="CASENSINGR"/>
</dbReference>
<evidence type="ECO:0000256" key="7">
    <source>
        <dbReference type="ARBA" id="ARBA00023136"/>
    </source>
</evidence>
<evidence type="ECO:0000259" key="11">
    <source>
        <dbReference type="Pfam" id="PF01094"/>
    </source>
</evidence>
<evidence type="ECO:0000256" key="8">
    <source>
        <dbReference type="ARBA" id="ARBA00023170"/>
    </source>
</evidence>
<evidence type="ECO:0000313" key="12">
    <source>
        <dbReference type="EMBL" id="KAJ1080431.1"/>
    </source>
</evidence>
<keyword evidence="8" id="KW-0675">Receptor</keyword>
<dbReference type="PANTHER" id="PTHR24061:SF599">
    <property type="entry name" value="G-PROTEIN COUPLED RECEPTORS FAMILY 3 PROFILE DOMAIN-CONTAINING PROTEIN"/>
    <property type="match status" value="1"/>
</dbReference>
<dbReference type="InterPro" id="IPR028082">
    <property type="entry name" value="Peripla_BP_I"/>
</dbReference>
<dbReference type="InterPro" id="IPR000068">
    <property type="entry name" value="GPCR_3_Ca_sens_rcpt-rel"/>
</dbReference>
<evidence type="ECO:0000256" key="2">
    <source>
        <dbReference type="ARBA" id="ARBA00022475"/>
    </source>
</evidence>
<dbReference type="Pfam" id="PF01094">
    <property type="entry name" value="ANF_receptor"/>
    <property type="match status" value="1"/>
</dbReference>
<dbReference type="Proteomes" id="UP001066276">
    <property type="component" value="Chromosome 12"/>
</dbReference>
<dbReference type="InterPro" id="IPR001828">
    <property type="entry name" value="ANF_lig-bd_rcpt"/>
</dbReference>
<dbReference type="SUPFAM" id="SSF53822">
    <property type="entry name" value="Periplasmic binding protein-like I"/>
    <property type="match status" value="1"/>
</dbReference>
<keyword evidence="2" id="KW-1003">Cell membrane</keyword>
<evidence type="ECO:0000256" key="6">
    <source>
        <dbReference type="ARBA" id="ARBA00023040"/>
    </source>
</evidence>
<keyword evidence="4" id="KW-0732">Signal</keyword>
<dbReference type="EMBL" id="JANPWB010000016">
    <property type="protein sequence ID" value="KAJ1080431.1"/>
    <property type="molecule type" value="Genomic_DNA"/>
</dbReference>
<dbReference type="PRINTS" id="PR00248">
    <property type="entry name" value="GPCRMGR"/>
</dbReference>
<keyword evidence="7" id="KW-0472">Membrane</keyword>
<evidence type="ECO:0000256" key="10">
    <source>
        <dbReference type="ARBA" id="ARBA00023224"/>
    </source>
</evidence>
<comment type="caution">
    <text evidence="12">The sequence shown here is derived from an EMBL/GenBank/DDBJ whole genome shotgun (WGS) entry which is preliminary data.</text>
</comment>
<organism evidence="12 13">
    <name type="scientific">Pleurodeles waltl</name>
    <name type="common">Iberian ribbed newt</name>
    <dbReference type="NCBI Taxonomy" id="8319"/>
    <lineage>
        <taxon>Eukaryota</taxon>
        <taxon>Metazoa</taxon>
        <taxon>Chordata</taxon>
        <taxon>Craniata</taxon>
        <taxon>Vertebrata</taxon>
        <taxon>Euteleostomi</taxon>
        <taxon>Amphibia</taxon>
        <taxon>Batrachia</taxon>
        <taxon>Caudata</taxon>
        <taxon>Salamandroidea</taxon>
        <taxon>Salamandridae</taxon>
        <taxon>Pleurodelinae</taxon>
        <taxon>Pleurodeles</taxon>
    </lineage>
</organism>
<keyword evidence="10" id="KW-0807">Transducer</keyword>
<gene>
    <name evidence="12" type="ORF">NDU88_000634</name>
</gene>
<dbReference type="PANTHER" id="PTHR24061">
    <property type="entry name" value="CALCIUM-SENSING RECEPTOR-RELATED"/>
    <property type="match status" value="1"/>
</dbReference>
<dbReference type="FunFam" id="3.40.50.2300:FF:000728">
    <property type="entry name" value="Uncharacterized protein"/>
    <property type="match status" value="1"/>
</dbReference>
<accession>A0AAV7KMK9</accession>
<keyword evidence="9" id="KW-0325">Glycoprotein</keyword>
<evidence type="ECO:0000256" key="5">
    <source>
        <dbReference type="ARBA" id="ARBA00022989"/>
    </source>
</evidence>
<dbReference type="GO" id="GO:0005886">
    <property type="term" value="C:plasma membrane"/>
    <property type="evidence" value="ECO:0007669"/>
    <property type="project" value="UniProtKB-SubCell"/>
</dbReference>
<evidence type="ECO:0000256" key="3">
    <source>
        <dbReference type="ARBA" id="ARBA00022692"/>
    </source>
</evidence>
<evidence type="ECO:0000256" key="1">
    <source>
        <dbReference type="ARBA" id="ARBA00004651"/>
    </source>
</evidence>
<feature type="domain" description="Receptor ligand binding region" evidence="11">
    <location>
        <begin position="103"/>
        <end position="466"/>
    </location>
</feature>
<evidence type="ECO:0000256" key="9">
    <source>
        <dbReference type="ARBA" id="ARBA00023180"/>
    </source>
</evidence>
<keyword evidence="3" id="KW-0812">Transmembrane</keyword>
<protein>
    <recommendedName>
        <fullName evidence="11">Receptor ligand binding region domain-containing protein</fullName>
    </recommendedName>
</protein>
<reference evidence="12" key="1">
    <citation type="journal article" date="2022" name="bioRxiv">
        <title>Sequencing and chromosome-scale assembly of the giantPleurodeles waltlgenome.</title>
        <authorList>
            <person name="Brown T."/>
            <person name="Elewa A."/>
            <person name="Iarovenko S."/>
            <person name="Subramanian E."/>
            <person name="Araus A.J."/>
            <person name="Petzold A."/>
            <person name="Susuki M."/>
            <person name="Suzuki K.-i.T."/>
            <person name="Hayashi T."/>
            <person name="Toyoda A."/>
            <person name="Oliveira C."/>
            <person name="Osipova E."/>
            <person name="Leigh N.D."/>
            <person name="Simon A."/>
            <person name="Yun M.H."/>
        </authorList>
    </citation>
    <scope>NUCLEOTIDE SEQUENCE</scope>
    <source>
        <strain evidence="12">20211129_DDA</strain>
        <tissue evidence="12">Liver</tissue>
    </source>
</reference>
<dbReference type="AlphaFoldDB" id="A0AAV7KMK9"/>
<proteinExistence type="predicted"/>
<comment type="subcellular location">
    <subcellularLocation>
        <location evidence="1">Cell membrane</location>
        <topology evidence="1">Multi-pass membrane protein</topology>
    </subcellularLocation>
</comment>
<evidence type="ECO:0000313" key="13">
    <source>
        <dbReference type="Proteomes" id="UP001066276"/>
    </source>
</evidence>
<keyword evidence="6" id="KW-0297">G-protein coupled receptor</keyword>
<name>A0AAV7KMK9_PLEWA</name>
<dbReference type="Gene3D" id="3.40.50.2300">
    <property type="match status" value="2"/>
</dbReference>
<dbReference type="GO" id="GO:0004930">
    <property type="term" value="F:G protein-coupled receptor activity"/>
    <property type="evidence" value="ECO:0007669"/>
    <property type="project" value="UniProtKB-KW"/>
</dbReference>
<sequence length="469" mass="52367">MCSFHPITTDDLFARSHRVCFISQKISLCVLIHCLMPASVAQEMGPFCQIPTPEVNGVTREGDVLLGGIFPLHDDAEFRAATFDVKPAPVTCQRFRLQNYKSLQAMVFAIEEINKNPHFLPNTTLGFRIYDSCRVMQRSLEGTLWILAGRAQPIPNFSCQFMLPLMGIIGDAGSSCSIVMARVLGLYRFPQISFVSTSPLLSDRKQFPSFFRTIPNDDYQSRGLAKLLIHFGWTWIGLLVEDNDYGQQGAHILKEELDKAGVCIAFSENIILSQANRNAFHIIQVMKSSTANVIVIFSSDAGLGPLVDEMMRQKVTGKVWIATEGWSISAPLAMGIYSDVLVGTIGLASRNGEMPGFEEHLNSVHQSRSTENGFLPIFWEEAFGCQWIDQKHISAVDNAAIWCTGDERLESVQNDYNDVANLRVAYNVYNAVYATAWALHDLNSERAVQLQILNGTWKDIAGFKPWQVI</sequence>
<dbReference type="InterPro" id="IPR000337">
    <property type="entry name" value="GPCR_3"/>
</dbReference>
<evidence type="ECO:0000256" key="4">
    <source>
        <dbReference type="ARBA" id="ARBA00022729"/>
    </source>
</evidence>
<keyword evidence="13" id="KW-1185">Reference proteome</keyword>